<evidence type="ECO:0000313" key="1">
    <source>
        <dbReference type="EMBL" id="SDC84476.1"/>
    </source>
</evidence>
<dbReference type="EMBL" id="FMZM01000004">
    <property type="protein sequence ID" value="SDC84476.1"/>
    <property type="molecule type" value="Genomic_DNA"/>
</dbReference>
<protein>
    <submittedName>
        <fullName evidence="1">Uncharacterized protein</fullName>
    </submittedName>
</protein>
<dbReference type="Proteomes" id="UP000199034">
    <property type="component" value="Unassembled WGS sequence"/>
</dbReference>
<sequence>MSALSRLFGSRPDAAAVAERLAAAVSAVPGVGAHDVSYNHQQYAGGAVSGTVDVPDSETFVVVLRAVTSTLVGQLGKDADRVTVYLAGRTPDSDSVVPGDLGFSQPPLGRELVRRFSG</sequence>
<name>A0A1G6PY87_9ACTN</name>
<dbReference type="OrthoDB" id="3784922at2"/>
<evidence type="ECO:0000313" key="2">
    <source>
        <dbReference type="Proteomes" id="UP000199034"/>
    </source>
</evidence>
<dbReference type="AlphaFoldDB" id="A0A1G6PY87"/>
<keyword evidence="2" id="KW-1185">Reference proteome</keyword>
<organism evidence="1 2">
    <name type="scientific">Nocardioides lianchengensis</name>
    <dbReference type="NCBI Taxonomy" id="1045774"/>
    <lineage>
        <taxon>Bacteria</taxon>
        <taxon>Bacillati</taxon>
        <taxon>Actinomycetota</taxon>
        <taxon>Actinomycetes</taxon>
        <taxon>Propionibacteriales</taxon>
        <taxon>Nocardioidaceae</taxon>
        <taxon>Nocardioides</taxon>
    </lineage>
</organism>
<reference evidence="1 2" key="1">
    <citation type="submission" date="2016-10" db="EMBL/GenBank/DDBJ databases">
        <authorList>
            <person name="de Groot N.N."/>
        </authorList>
    </citation>
    <scope>NUCLEOTIDE SEQUENCE [LARGE SCALE GENOMIC DNA]</scope>
    <source>
        <strain evidence="1 2">CGMCC 4.6858</strain>
    </source>
</reference>
<dbReference type="RefSeq" id="WP_090853992.1">
    <property type="nucleotide sequence ID" value="NZ_FMZM01000004.1"/>
</dbReference>
<accession>A0A1G6PY87</accession>
<proteinExistence type="predicted"/>
<dbReference type="STRING" id="1045774.SAMN05421872_104174"/>
<gene>
    <name evidence="1" type="ORF">SAMN05421872_104174</name>
</gene>